<dbReference type="GO" id="GO:0009295">
    <property type="term" value="C:nucleoid"/>
    <property type="evidence" value="ECO:0007669"/>
    <property type="project" value="TreeGrafter"/>
</dbReference>
<dbReference type="PROSITE" id="PS50935">
    <property type="entry name" value="SSB"/>
    <property type="match status" value="1"/>
</dbReference>
<comment type="caution">
    <text evidence="2">Lacks conserved residue(s) required for the propagation of feature annotation.</text>
</comment>
<evidence type="ECO:0000313" key="5">
    <source>
        <dbReference type="EMBL" id="NYT52234.1"/>
    </source>
</evidence>
<organism evidence="5 6">
    <name type="scientific">Candidatus Vesicomyosocius endoextente</name>
    <dbReference type="NCBI Taxonomy" id="2738853"/>
    <lineage>
        <taxon>Bacteria</taxon>
        <taxon>Pseudomonadati</taxon>
        <taxon>Pseudomonadota</taxon>
        <taxon>Gammaproteobacteria</taxon>
        <taxon>Candidatus Pseudothioglobaceae</taxon>
        <taxon>Candidatus Vesicomyidisocius</taxon>
    </lineage>
</organism>
<dbReference type="SUPFAM" id="SSF50249">
    <property type="entry name" value="Nucleic acid-binding proteins"/>
    <property type="match status" value="1"/>
</dbReference>
<dbReference type="Proteomes" id="UP000525329">
    <property type="component" value="Unassembled WGS sequence"/>
</dbReference>
<evidence type="ECO:0000256" key="1">
    <source>
        <dbReference type="ARBA" id="ARBA00023125"/>
    </source>
</evidence>
<dbReference type="CDD" id="cd04496">
    <property type="entry name" value="SSB_OBF"/>
    <property type="match status" value="1"/>
</dbReference>
<protein>
    <recommendedName>
        <fullName evidence="2 3">Single-stranded DNA-binding protein</fullName>
        <shortName evidence="2">SSB</shortName>
    </recommendedName>
</protein>
<sequence>MLGINKVILIGNVGQNIELKYTTDSRSVANLSVATNERWIDKNTGQKVDRTEWHRVSLFGKLADIASQYLHKGSKIYIEGKLKTRKWQDKTGADRYTTEIVVSGFNGILQILDRRDNADDMNNTLQSQQSSSPSSVFASQQKTVPPVSDPITPIDNSEFDDDIPF</sequence>
<feature type="compositionally biased region" description="Low complexity" evidence="4">
    <location>
        <begin position="126"/>
        <end position="141"/>
    </location>
</feature>
<evidence type="ECO:0000256" key="4">
    <source>
        <dbReference type="SAM" id="MobiDB-lite"/>
    </source>
</evidence>
<dbReference type="HAMAP" id="MF_00984">
    <property type="entry name" value="SSB"/>
    <property type="match status" value="1"/>
</dbReference>
<keyword evidence="2" id="KW-0234">DNA repair</keyword>
<dbReference type="AlphaFoldDB" id="A0A853G1L5"/>
<dbReference type="GO" id="GO:0003697">
    <property type="term" value="F:single-stranded DNA binding"/>
    <property type="evidence" value="ECO:0007669"/>
    <property type="project" value="UniProtKB-UniRule"/>
</dbReference>
<keyword evidence="2" id="KW-0233">DNA recombination</keyword>
<gene>
    <name evidence="5" type="primary">ssb</name>
    <name evidence="5" type="ORF">H0A74_01425</name>
</gene>
<dbReference type="GO" id="GO:0006260">
    <property type="term" value="P:DNA replication"/>
    <property type="evidence" value="ECO:0007669"/>
    <property type="project" value="UniProtKB-UniRule"/>
</dbReference>
<proteinExistence type="inferred from homology"/>
<dbReference type="Gene3D" id="2.40.50.140">
    <property type="entry name" value="Nucleic acid-binding proteins"/>
    <property type="match status" value="1"/>
</dbReference>
<comment type="function">
    <text evidence="2">Plays an important role in DNA replication, recombination and repair. Binds to ssDNA and to an array of partner proteins to recruit them to their sites of action during DNA metabolism.</text>
</comment>
<comment type="caution">
    <text evidence="5">The sequence shown here is derived from an EMBL/GenBank/DDBJ whole genome shotgun (WGS) entry which is preliminary data.</text>
</comment>
<dbReference type="PANTHER" id="PTHR10302">
    <property type="entry name" value="SINGLE-STRANDED DNA-BINDING PROTEIN"/>
    <property type="match status" value="1"/>
</dbReference>
<dbReference type="GO" id="GO:0006281">
    <property type="term" value="P:DNA repair"/>
    <property type="evidence" value="ECO:0007669"/>
    <property type="project" value="UniProtKB-UniRule"/>
</dbReference>
<evidence type="ECO:0000256" key="2">
    <source>
        <dbReference type="HAMAP-Rule" id="MF_00984"/>
    </source>
</evidence>
<comment type="subunit">
    <text evidence="2">Homotetramer.</text>
</comment>
<evidence type="ECO:0000313" key="6">
    <source>
        <dbReference type="Proteomes" id="UP000525329"/>
    </source>
</evidence>
<dbReference type="NCBIfam" id="TIGR00621">
    <property type="entry name" value="ssb"/>
    <property type="match status" value="1"/>
</dbReference>
<feature type="short sequence motif" description="Important for interaction with partner proteins" evidence="2">
    <location>
        <begin position="160"/>
        <end position="165"/>
    </location>
</feature>
<dbReference type="PIRSF" id="PIRSF002070">
    <property type="entry name" value="SSB"/>
    <property type="match status" value="1"/>
</dbReference>
<name>A0A853G1L5_9GAMM</name>
<keyword evidence="2" id="KW-0227">DNA damage</keyword>
<dbReference type="InterPro" id="IPR012340">
    <property type="entry name" value="NA-bd_OB-fold"/>
</dbReference>
<keyword evidence="1 2" id="KW-0238">DNA-binding</keyword>
<reference evidence="5 6" key="1">
    <citation type="submission" date="2020-05" db="EMBL/GenBank/DDBJ databases">
        <title>Horizontal transmission and recombination maintain forever young bacterial symbiont genomes.</title>
        <authorList>
            <person name="Russell S.L."/>
            <person name="Pepper-Tunick E."/>
            <person name="Svedberg J."/>
            <person name="Byrne A."/>
            <person name="Ruelas Castillo J."/>
            <person name="Vollmers C."/>
            <person name="Beinart R.A."/>
            <person name="Corbett-Detig R."/>
        </authorList>
    </citation>
    <scope>NUCLEOTIDE SEQUENCE [LARGE SCALE GENOMIC DNA]</scope>
    <source>
        <strain evidence="5">Monterey_2004</strain>
    </source>
</reference>
<dbReference type="InterPro" id="IPR011344">
    <property type="entry name" value="ssDNA-bd"/>
</dbReference>
<evidence type="ECO:0000256" key="3">
    <source>
        <dbReference type="PIRNR" id="PIRNR002070"/>
    </source>
</evidence>
<dbReference type="PANTHER" id="PTHR10302:SF27">
    <property type="entry name" value="SINGLE-STRANDED DNA-BINDING PROTEIN"/>
    <property type="match status" value="1"/>
</dbReference>
<dbReference type="EMBL" id="JACCHU010000001">
    <property type="protein sequence ID" value="NYT52234.1"/>
    <property type="molecule type" value="Genomic_DNA"/>
</dbReference>
<accession>A0A853G1L5</accession>
<feature type="region of interest" description="Disordered" evidence="4">
    <location>
        <begin position="120"/>
        <end position="165"/>
    </location>
</feature>
<dbReference type="InterPro" id="IPR000424">
    <property type="entry name" value="Primosome_PriB/ssb"/>
</dbReference>
<keyword evidence="2" id="KW-0235">DNA replication</keyword>
<dbReference type="Pfam" id="PF00436">
    <property type="entry name" value="SSB"/>
    <property type="match status" value="1"/>
</dbReference>
<dbReference type="GO" id="GO:0006310">
    <property type="term" value="P:DNA recombination"/>
    <property type="evidence" value="ECO:0007669"/>
    <property type="project" value="UniProtKB-UniRule"/>
</dbReference>